<dbReference type="Proteomes" id="UP000683925">
    <property type="component" value="Unassembled WGS sequence"/>
</dbReference>
<feature type="region of interest" description="Disordered" evidence="1">
    <location>
        <begin position="387"/>
        <end position="493"/>
    </location>
</feature>
<dbReference type="Pfam" id="PF01926">
    <property type="entry name" value="MMR_HSR1"/>
    <property type="match status" value="1"/>
</dbReference>
<keyword evidence="4" id="KW-1185">Reference proteome</keyword>
<evidence type="ECO:0000259" key="2">
    <source>
        <dbReference type="Pfam" id="PF01926"/>
    </source>
</evidence>
<name>A0A8S1Y8N9_PAROT</name>
<protein>
    <recommendedName>
        <fullName evidence="2">G domain-containing protein</fullName>
    </recommendedName>
</protein>
<dbReference type="GO" id="GO:0005525">
    <property type="term" value="F:GTP binding"/>
    <property type="evidence" value="ECO:0007669"/>
    <property type="project" value="InterPro"/>
</dbReference>
<dbReference type="EMBL" id="CAJJDP010000153">
    <property type="protein sequence ID" value="CAD8210425.1"/>
    <property type="molecule type" value="Genomic_DNA"/>
</dbReference>
<sequence length="569" mass="68390">MNQNHSISLILEVIASLDKMFKQIYEKKGDKRKTILLLGNTGSGKSTIFNWLSGAKFKYEDEKLTLIEEQGKNYSKQGDSMESITFEPNFNMIDEEYMLIDFPGFKDTQGAKNQLAIQLMFNEVVTSTEVKLVVVTEQPQGKIPQRGARILELVQNTFTSKDTKFESIGYIINKFGDKKFKDDEIAKGFIKKQLEEIHQTQEENKDVYRALQQNIIIVRKPTLSNLIFNDEQRKSLFDLLKQIKPITYQPDKVDQDQIVSNYIANTLNQLFFQFRKSLSKQKDDAKKNNTTNQFNNTLQEILKQIGQIKYKDQQCVLEWMSKHILLNIQNEDSTAKFLQIFRFFFKYQANIEGFQAFQENILEVKQTVESIIQEIQAEIQRINDEEERYRRQKEEENRKHRQYMEQLRRDQAEEQRRRREEIQQRREEEQRKEEERKKQQQKMEQELKEKKARELEQQRKKEETERQMQEQRIKQQQEEQRIKQQQEQQRQRQQEKNSYICKLENYKKQLLQKKQQKAKYIESQSGVFMAVIGGDWKETYNKNIQNYDSDIGEFQNQVDYIERQLLNYY</sequence>
<proteinExistence type="predicted"/>
<evidence type="ECO:0000313" key="3">
    <source>
        <dbReference type="EMBL" id="CAD8210425.1"/>
    </source>
</evidence>
<comment type="caution">
    <text evidence="3">The sequence shown here is derived from an EMBL/GenBank/DDBJ whole genome shotgun (WGS) entry which is preliminary data.</text>
</comment>
<evidence type="ECO:0000313" key="4">
    <source>
        <dbReference type="Proteomes" id="UP000683925"/>
    </source>
</evidence>
<organism evidence="3 4">
    <name type="scientific">Paramecium octaurelia</name>
    <dbReference type="NCBI Taxonomy" id="43137"/>
    <lineage>
        <taxon>Eukaryota</taxon>
        <taxon>Sar</taxon>
        <taxon>Alveolata</taxon>
        <taxon>Ciliophora</taxon>
        <taxon>Intramacronucleata</taxon>
        <taxon>Oligohymenophorea</taxon>
        <taxon>Peniculida</taxon>
        <taxon>Parameciidae</taxon>
        <taxon>Paramecium</taxon>
    </lineage>
</organism>
<evidence type="ECO:0000256" key="1">
    <source>
        <dbReference type="SAM" id="MobiDB-lite"/>
    </source>
</evidence>
<gene>
    <name evidence="3" type="ORF">POCTA_138.1.T1510010</name>
</gene>
<dbReference type="InterPro" id="IPR006073">
    <property type="entry name" value="GTP-bd"/>
</dbReference>
<feature type="domain" description="G" evidence="2">
    <location>
        <begin position="35"/>
        <end position="152"/>
    </location>
</feature>
<accession>A0A8S1Y8N9</accession>
<dbReference type="AlphaFoldDB" id="A0A8S1Y8N9"/>
<reference evidence="3" key="1">
    <citation type="submission" date="2021-01" db="EMBL/GenBank/DDBJ databases">
        <authorList>
            <consortium name="Genoscope - CEA"/>
            <person name="William W."/>
        </authorList>
    </citation>
    <scope>NUCLEOTIDE SEQUENCE</scope>
</reference>
<dbReference type="OrthoDB" id="8954335at2759"/>